<dbReference type="Proteomes" id="UP000009168">
    <property type="component" value="Unassembled WGS sequence"/>
</dbReference>
<keyword evidence="1" id="KW-0472">Membrane</keyword>
<dbReference type="Pfam" id="PF14808">
    <property type="entry name" value="TMEM164"/>
    <property type="match status" value="1"/>
</dbReference>
<feature type="transmembrane region" description="Helical" evidence="1">
    <location>
        <begin position="79"/>
        <end position="100"/>
    </location>
</feature>
<evidence type="ECO:0000313" key="2">
    <source>
        <dbReference type="EMBL" id="EAR85291.2"/>
    </source>
</evidence>
<reference evidence="3" key="1">
    <citation type="journal article" date="2006" name="PLoS Biol.">
        <title>Macronuclear genome sequence of the ciliate Tetrahymena thermophila, a model eukaryote.</title>
        <authorList>
            <person name="Eisen J.A."/>
            <person name="Coyne R.S."/>
            <person name="Wu M."/>
            <person name="Wu D."/>
            <person name="Thiagarajan M."/>
            <person name="Wortman J.R."/>
            <person name="Badger J.H."/>
            <person name="Ren Q."/>
            <person name="Amedeo P."/>
            <person name="Jones K.M."/>
            <person name="Tallon L.J."/>
            <person name="Delcher A.L."/>
            <person name="Salzberg S.L."/>
            <person name="Silva J.C."/>
            <person name="Haas B.J."/>
            <person name="Majoros W.H."/>
            <person name="Farzad M."/>
            <person name="Carlton J.M."/>
            <person name="Smith R.K. Jr."/>
            <person name="Garg J."/>
            <person name="Pearlman R.E."/>
            <person name="Karrer K.M."/>
            <person name="Sun L."/>
            <person name="Manning G."/>
            <person name="Elde N.C."/>
            <person name="Turkewitz A.P."/>
            <person name="Asai D.J."/>
            <person name="Wilkes D.E."/>
            <person name="Wang Y."/>
            <person name="Cai H."/>
            <person name="Collins K."/>
            <person name="Stewart B.A."/>
            <person name="Lee S.R."/>
            <person name="Wilamowska K."/>
            <person name="Weinberg Z."/>
            <person name="Ruzzo W.L."/>
            <person name="Wloga D."/>
            <person name="Gaertig J."/>
            <person name="Frankel J."/>
            <person name="Tsao C.-C."/>
            <person name="Gorovsky M.A."/>
            <person name="Keeling P.J."/>
            <person name="Waller R.F."/>
            <person name="Patron N.J."/>
            <person name="Cherry J.M."/>
            <person name="Stover N.A."/>
            <person name="Krieger C.J."/>
            <person name="del Toro C."/>
            <person name="Ryder H.F."/>
            <person name="Williamson S.C."/>
            <person name="Barbeau R.A."/>
            <person name="Hamilton E.P."/>
            <person name="Orias E."/>
        </authorList>
    </citation>
    <scope>NUCLEOTIDE SEQUENCE [LARGE SCALE GENOMIC DNA]</scope>
    <source>
        <strain evidence="3">SB210</strain>
    </source>
</reference>
<dbReference type="eggNOG" id="ENOG502R8FC">
    <property type="taxonomic scope" value="Eukaryota"/>
</dbReference>
<keyword evidence="1" id="KW-1133">Transmembrane helix</keyword>
<proteinExistence type="predicted"/>
<feature type="transmembrane region" description="Helical" evidence="1">
    <location>
        <begin position="257"/>
        <end position="280"/>
    </location>
</feature>
<feature type="transmembrane region" description="Helical" evidence="1">
    <location>
        <begin position="132"/>
        <end position="151"/>
    </location>
</feature>
<dbReference type="AlphaFoldDB" id="I7M6I9"/>
<sequence>MQVIETFQTYYYGGIYSDTYEEFSDGGPKCAAALSNQFRITVSAISATINILIIYLAWNKIKNSRELDLKLVKNVKPSLFEKLIGYLCFATYIVMASYKYYTRRGIFMHNPCHYVLLFSGILLTTEKTKVKAVIFISYMRWLFGPITAIIFPVTNGMVLAWEEEFFWIEHYLAAFVGPLCLIVCGRYGFFKMSFWELLVHQYFGFAIHILYMRFIMVPQSMLTWANLNFTLCHPESDPLIPLIGDYYFYLADHYLNMASFLTVLFQITASGIIMAPVYLFKSVFKKKQD</sequence>
<feature type="transmembrane region" description="Helical" evidence="1">
    <location>
        <begin position="202"/>
        <end position="221"/>
    </location>
</feature>
<gene>
    <name evidence="2" type="ORF">TTHERM_00470640</name>
</gene>
<feature type="transmembrane region" description="Helical" evidence="1">
    <location>
        <begin position="171"/>
        <end position="190"/>
    </location>
</feature>
<keyword evidence="3" id="KW-1185">Reference proteome</keyword>
<dbReference type="EMBL" id="GG662622">
    <property type="protein sequence ID" value="EAR85291.2"/>
    <property type="molecule type" value="Genomic_DNA"/>
</dbReference>
<feature type="transmembrane region" description="Helical" evidence="1">
    <location>
        <begin position="38"/>
        <end position="58"/>
    </location>
</feature>
<dbReference type="GeneID" id="7844949"/>
<dbReference type="InParanoid" id="I7M6I9"/>
<name>I7M6I9_TETTS</name>
<dbReference type="RefSeq" id="XP_001032954.2">
    <property type="nucleotide sequence ID" value="XM_001032954.2"/>
</dbReference>
<protein>
    <submittedName>
        <fullName evidence="2">Transmembrane protein, putative</fullName>
    </submittedName>
</protein>
<accession>I7M6I9</accession>
<dbReference type="InterPro" id="IPR026508">
    <property type="entry name" value="TMEM164"/>
</dbReference>
<dbReference type="KEGG" id="tet:TTHERM_00470640"/>
<organism evidence="2 3">
    <name type="scientific">Tetrahymena thermophila (strain SB210)</name>
    <dbReference type="NCBI Taxonomy" id="312017"/>
    <lineage>
        <taxon>Eukaryota</taxon>
        <taxon>Sar</taxon>
        <taxon>Alveolata</taxon>
        <taxon>Ciliophora</taxon>
        <taxon>Intramacronucleata</taxon>
        <taxon>Oligohymenophorea</taxon>
        <taxon>Hymenostomatida</taxon>
        <taxon>Tetrahymenina</taxon>
        <taxon>Tetrahymenidae</taxon>
        <taxon>Tetrahymena</taxon>
    </lineage>
</organism>
<dbReference type="OrthoDB" id="17328at2759"/>
<evidence type="ECO:0000313" key="3">
    <source>
        <dbReference type="Proteomes" id="UP000009168"/>
    </source>
</evidence>
<keyword evidence="1 2" id="KW-0812">Transmembrane</keyword>
<dbReference type="PANTHER" id="PTHR20948:SF2">
    <property type="entry name" value="TRANSMEMBRANE PROTEIN 164"/>
    <property type="match status" value="1"/>
</dbReference>
<dbReference type="PANTHER" id="PTHR20948">
    <property type="entry name" value="TRANSMEMBRANE PROTEIN 164"/>
    <property type="match status" value="1"/>
</dbReference>
<evidence type="ECO:0000256" key="1">
    <source>
        <dbReference type="SAM" id="Phobius"/>
    </source>
</evidence>